<keyword evidence="1" id="KW-0812">Transmembrane</keyword>
<feature type="transmembrane region" description="Helical" evidence="1">
    <location>
        <begin position="157"/>
        <end position="175"/>
    </location>
</feature>
<evidence type="ECO:0000313" key="4">
    <source>
        <dbReference type="Proteomes" id="UP000192368"/>
    </source>
</evidence>
<feature type="domain" description="CAAX prenyl protease 2/Lysostaphin resistance protein A-like" evidence="2">
    <location>
        <begin position="130"/>
        <end position="213"/>
    </location>
</feature>
<gene>
    <name evidence="3" type="ORF">SAMN00017477_0414</name>
</gene>
<keyword evidence="4" id="KW-1185">Reference proteome</keyword>
<feature type="transmembrane region" description="Helical" evidence="1">
    <location>
        <begin position="44"/>
        <end position="64"/>
    </location>
</feature>
<organism evidence="3 4">
    <name type="scientific">Peptoniphilus asaccharolyticus DSM 20463</name>
    <dbReference type="NCBI Taxonomy" id="573058"/>
    <lineage>
        <taxon>Bacteria</taxon>
        <taxon>Bacillati</taxon>
        <taxon>Bacillota</taxon>
        <taxon>Tissierellia</taxon>
        <taxon>Tissierellales</taxon>
        <taxon>Peptoniphilaceae</taxon>
        <taxon>Peptoniphilus</taxon>
    </lineage>
</organism>
<dbReference type="RefSeq" id="WP_200805939.1">
    <property type="nucleotide sequence ID" value="NZ_FWWR01000009.1"/>
</dbReference>
<dbReference type="Proteomes" id="UP000192368">
    <property type="component" value="Unassembled WGS sequence"/>
</dbReference>
<keyword evidence="1" id="KW-0472">Membrane</keyword>
<dbReference type="STRING" id="573058.SAMN00017477_0414"/>
<feature type="transmembrane region" description="Helical" evidence="1">
    <location>
        <begin position="290"/>
        <end position="308"/>
    </location>
</feature>
<dbReference type="GO" id="GO:0004175">
    <property type="term" value="F:endopeptidase activity"/>
    <property type="evidence" value="ECO:0007669"/>
    <property type="project" value="UniProtKB-ARBA"/>
</dbReference>
<feature type="transmembrane region" description="Helical" evidence="1">
    <location>
        <begin position="85"/>
        <end position="107"/>
    </location>
</feature>
<sequence length="314" mass="36414">MKINLKSKKYKKKNLNVLSVNTFTLLLSILFLLIGNYIQGKNFFRGTFINEIFIILIPALFIAGTGKFTHVLRIKHISFKNILRVIIMTILAYPIILLVNGLFLTLFSNITELNNFSMDIVTRDMKLGGYLFYMCLVPAICEEIFFRGALINSYDIYGARFAIFMSALVFALFHFDIQNFVAPLLLGIIFGNFLELTGSIFACMIAHFTNNVIALISSRYINDSLFSYLRSTSLAQDIGSLQLYIITLLIIVSAISLFILKIMYRKMYFEKKREDEFYGRRQRIRAAQTFDFFNFVPIIALFILYLIYYKVVFY</sequence>
<keyword evidence="1" id="KW-1133">Transmembrane helix</keyword>
<reference evidence="4" key="1">
    <citation type="submission" date="2017-04" db="EMBL/GenBank/DDBJ databases">
        <authorList>
            <person name="Varghese N."/>
            <person name="Submissions S."/>
        </authorList>
    </citation>
    <scope>NUCLEOTIDE SEQUENCE [LARGE SCALE GENOMIC DNA]</scope>
    <source>
        <strain evidence="4">DSM 20463</strain>
    </source>
</reference>
<evidence type="ECO:0000313" key="3">
    <source>
        <dbReference type="EMBL" id="SMB82125.1"/>
    </source>
</evidence>
<evidence type="ECO:0000259" key="2">
    <source>
        <dbReference type="Pfam" id="PF02517"/>
    </source>
</evidence>
<dbReference type="Pfam" id="PF02517">
    <property type="entry name" value="Rce1-like"/>
    <property type="match status" value="1"/>
</dbReference>
<proteinExistence type="predicted"/>
<feature type="transmembrane region" description="Helical" evidence="1">
    <location>
        <begin position="181"/>
        <end position="205"/>
    </location>
</feature>
<name>A0A1W1ULW2_PEPAS</name>
<accession>A0A1W1ULW2</accession>
<feature type="transmembrane region" description="Helical" evidence="1">
    <location>
        <begin position="20"/>
        <end position="38"/>
    </location>
</feature>
<feature type="transmembrane region" description="Helical" evidence="1">
    <location>
        <begin position="241"/>
        <end position="264"/>
    </location>
</feature>
<dbReference type="GO" id="GO:0080120">
    <property type="term" value="P:CAAX-box protein maturation"/>
    <property type="evidence" value="ECO:0007669"/>
    <property type="project" value="UniProtKB-ARBA"/>
</dbReference>
<dbReference type="EMBL" id="FWWR01000009">
    <property type="protein sequence ID" value="SMB82125.1"/>
    <property type="molecule type" value="Genomic_DNA"/>
</dbReference>
<dbReference type="PANTHER" id="PTHR43592:SF15">
    <property type="entry name" value="CAAX AMINO TERMINAL PROTEASE FAMILY PROTEIN"/>
    <property type="match status" value="1"/>
</dbReference>
<protein>
    <recommendedName>
        <fullName evidence="2">CAAX prenyl protease 2/Lysostaphin resistance protein A-like domain-containing protein</fullName>
    </recommendedName>
</protein>
<dbReference type="PANTHER" id="PTHR43592">
    <property type="entry name" value="CAAX AMINO TERMINAL PROTEASE"/>
    <property type="match status" value="1"/>
</dbReference>
<dbReference type="AlphaFoldDB" id="A0A1W1ULW2"/>
<dbReference type="InterPro" id="IPR003675">
    <property type="entry name" value="Rce1/LyrA-like_dom"/>
</dbReference>
<feature type="transmembrane region" description="Helical" evidence="1">
    <location>
        <begin position="127"/>
        <end position="145"/>
    </location>
</feature>
<evidence type="ECO:0000256" key="1">
    <source>
        <dbReference type="SAM" id="Phobius"/>
    </source>
</evidence>